<protein>
    <submittedName>
        <fullName evidence="1">Uncharacterized protein</fullName>
    </submittedName>
</protein>
<keyword evidence="2" id="KW-1185">Reference proteome</keyword>
<proteinExistence type="predicted"/>
<evidence type="ECO:0000313" key="1">
    <source>
        <dbReference type="EMBL" id="MEH7826823.1"/>
    </source>
</evidence>
<accession>A0ABU8BRF9</accession>
<dbReference type="EMBL" id="JBALHR010000001">
    <property type="protein sequence ID" value="MEH7826823.1"/>
    <property type="molecule type" value="Genomic_DNA"/>
</dbReference>
<reference evidence="1" key="1">
    <citation type="submission" date="2024-02" db="EMBL/GenBank/DDBJ databases">
        <title>Genome sequences of strain Gemmobacter sp. JM10B15.</title>
        <authorList>
            <person name="Zhang M."/>
        </authorList>
    </citation>
    <scope>NUCLEOTIDE SEQUENCE</scope>
    <source>
        <strain evidence="1">JM10B15</strain>
    </source>
</reference>
<gene>
    <name evidence="1" type="ORF">V6590_01545</name>
</gene>
<dbReference type="Proteomes" id="UP001431963">
    <property type="component" value="Unassembled WGS sequence"/>
</dbReference>
<organism evidence="1 2">
    <name type="scientific">Gemmobacter denitrificans</name>
    <dbReference type="NCBI Taxonomy" id="3123040"/>
    <lineage>
        <taxon>Bacteria</taxon>
        <taxon>Pseudomonadati</taxon>
        <taxon>Pseudomonadota</taxon>
        <taxon>Alphaproteobacteria</taxon>
        <taxon>Rhodobacterales</taxon>
        <taxon>Paracoccaceae</taxon>
        <taxon>Gemmobacter</taxon>
    </lineage>
</organism>
<name>A0ABU8BRF9_9RHOB</name>
<sequence>MAGRLRIGAVFPPAGEARDKRPWVWRLWITGTSTSREGRAKTELAAKSACIAAWRDFLAAAELQEVEG</sequence>
<evidence type="ECO:0000313" key="2">
    <source>
        <dbReference type="Proteomes" id="UP001431963"/>
    </source>
</evidence>
<comment type="caution">
    <text evidence="1">The sequence shown here is derived from an EMBL/GenBank/DDBJ whole genome shotgun (WGS) entry which is preliminary data.</text>
</comment>
<dbReference type="RefSeq" id="WP_335418501.1">
    <property type="nucleotide sequence ID" value="NZ_JBALHR010000001.1"/>
</dbReference>